<dbReference type="GO" id="GO:0004222">
    <property type="term" value="F:metalloendopeptidase activity"/>
    <property type="evidence" value="ECO:0007669"/>
    <property type="project" value="UniProtKB-EC"/>
</dbReference>
<dbReference type="GO" id="GO:0046872">
    <property type="term" value="F:metal ion binding"/>
    <property type="evidence" value="ECO:0007669"/>
    <property type="project" value="UniProtKB-UniRule"/>
</dbReference>
<dbReference type="InterPro" id="IPR001567">
    <property type="entry name" value="Pept_M3A_M3B_dom"/>
</dbReference>
<evidence type="ECO:0000313" key="13">
    <source>
        <dbReference type="EMBL" id="OAM91448.1"/>
    </source>
</evidence>
<comment type="similarity">
    <text evidence="1 9">Belongs to the peptidase M3 family.</text>
</comment>
<evidence type="ECO:0000256" key="2">
    <source>
        <dbReference type="ARBA" id="ARBA00022670"/>
    </source>
</evidence>
<reference evidence="13 14" key="1">
    <citation type="submission" date="2016-01" db="EMBL/GenBank/DDBJ databases">
        <title>High potential of lignocellulose degradation of a new Verrucomicrobia species.</title>
        <authorList>
            <person name="Wang Y."/>
            <person name="Shi Y."/>
            <person name="Qiu Z."/>
            <person name="Liu S."/>
            <person name="Yang H."/>
        </authorList>
    </citation>
    <scope>NUCLEOTIDE SEQUENCE [LARGE SCALE GENOMIC DNA]</scope>
    <source>
        <strain evidence="13 14">TSB47</strain>
    </source>
</reference>
<dbReference type="STRING" id="1184151.AW736_03035"/>
<feature type="compositionally biased region" description="Basic and acidic residues" evidence="10">
    <location>
        <begin position="338"/>
        <end position="349"/>
    </location>
</feature>
<organism evidence="13 14">
    <name type="scientific">Termitidicoccus mucosus</name>
    <dbReference type="NCBI Taxonomy" id="1184151"/>
    <lineage>
        <taxon>Bacteria</taxon>
        <taxon>Pseudomonadati</taxon>
        <taxon>Verrucomicrobiota</taxon>
        <taxon>Opitutia</taxon>
        <taxon>Opitutales</taxon>
        <taxon>Opitutaceae</taxon>
        <taxon>Termitidicoccus</taxon>
    </lineage>
</organism>
<dbReference type="EMBL" id="LRRQ01000027">
    <property type="protein sequence ID" value="OAM91448.1"/>
    <property type="molecule type" value="Genomic_DNA"/>
</dbReference>
<comment type="cofactor">
    <cofactor evidence="9">
        <name>Zn(2+)</name>
        <dbReference type="ChEBI" id="CHEBI:29105"/>
    </cofactor>
    <text evidence="9">Binds 1 zinc ion.</text>
</comment>
<dbReference type="SUPFAM" id="SSF55486">
    <property type="entry name" value="Metalloproteases ('zincins'), catalytic domain"/>
    <property type="match status" value="1"/>
</dbReference>
<accession>A0A178INU4</accession>
<feature type="domain" description="Peptidase M3A/M3B catalytic" evidence="11">
    <location>
        <begin position="242"/>
        <end position="338"/>
    </location>
</feature>
<sequence length="740" mass="81842">MEKTSGASASSSSAEHPFLDSSFEIRWSQLTPEHVGPDIERALTGAQAAIDAIASRDPAALTYENTFLALERATEPLSVAWGKVGHLQSVNDSPALRDAYNAMLPKVSAFFARIPLNAALWARLKTFAATAAAAGLRGVHKRFLDETVLDFRQQGADLPDDRRARLEALQSELAQLTQKYSENVLDATNAWQLVVEDESRLAGLPAHAKAAARRSAESKGIGAPGKPAWRFTLHQPSLEPALTYLDDDALRREIWEGFTAVGSRAPHDNTPLIPKILALRAEKAALLGKPDFAALTLERRMAKSGEKALAFLADLQARTQAAFARECRELEEFKEMRNAERGLRNEEKQTQNAAQTPAQTPATGGFVIPHSAIHNPHSAPRLAPWETGYWSEKMRKARYDFDEELLRPYFPMDRVIAGLFGVVNRVFGLQIQERAAGSVEVWHPEVKFYDMRDRAGRRVGSFYADWHPRESKRGGAWMNYLLTGGPQPDGSRAPHLGLICGNMTPPADGRPALLTHREVETIFHEFGHLMHHLLGEVEVKSLNGVNVAWDFVELPSQIMENWCWERESLDLFARHHETGAPIPEELFGKMIAAKNFRSACAMMRQLSFGKMDLLLHLRAGEFAAQGADVEAAVRPLIADCLVPTNPPAPTSVKRFNHIFADPVGYAAGYYSYKWAEVLDADAFTRFQREGIFNAATGAAFVEHILSKGNSEDPAMLFRAFMGREPELDALLKRSGLAAAA</sequence>
<evidence type="ECO:0000256" key="8">
    <source>
        <dbReference type="ARBA" id="ARBA00026100"/>
    </source>
</evidence>
<dbReference type="InterPro" id="IPR034005">
    <property type="entry name" value="M3A_DCP"/>
</dbReference>
<dbReference type="FunFam" id="3.40.390.10:FF:000009">
    <property type="entry name" value="Oligopeptidase A"/>
    <property type="match status" value="1"/>
</dbReference>
<dbReference type="GO" id="GO:0005829">
    <property type="term" value="C:cytosol"/>
    <property type="evidence" value="ECO:0007669"/>
    <property type="project" value="UniProtKB-ARBA"/>
</dbReference>
<evidence type="ECO:0000256" key="7">
    <source>
        <dbReference type="ARBA" id="ARBA00024603"/>
    </source>
</evidence>
<evidence type="ECO:0000256" key="9">
    <source>
        <dbReference type="RuleBase" id="RU003435"/>
    </source>
</evidence>
<feature type="domain" description="Peptidase M3A/M3B catalytic" evidence="11">
    <location>
        <begin position="380"/>
        <end position="735"/>
    </location>
</feature>
<evidence type="ECO:0000256" key="3">
    <source>
        <dbReference type="ARBA" id="ARBA00022723"/>
    </source>
</evidence>
<dbReference type="InterPro" id="IPR024079">
    <property type="entry name" value="MetalloPept_cat_dom_sf"/>
</dbReference>
<dbReference type="GO" id="GO:0006508">
    <property type="term" value="P:proteolysis"/>
    <property type="evidence" value="ECO:0007669"/>
    <property type="project" value="UniProtKB-KW"/>
</dbReference>
<protein>
    <recommendedName>
        <fullName evidence="8">oligopeptidase A</fullName>
        <ecNumber evidence="8">3.4.24.70</ecNumber>
    </recommendedName>
</protein>
<keyword evidence="6 9" id="KW-0482">Metalloprotease</keyword>
<name>A0A178INU4_9BACT</name>
<dbReference type="CDD" id="cd06456">
    <property type="entry name" value="M3A_DCP"/>
    <property type="match status" value="1"/>
</dbReference>
<dbReference type="PANTHER" id="PTHR43660">
    <property type="entry name" value="DIPEPTIDYL CARBOXYPEPTIDASE"/>
    <property type="match status" value="1"/>
</dbReference>
<gene>
    <name evidence="13" type="ORF">AW736_03035</name>
</gene>
<feature type="compositionally biased region" description="Low complexity" evidence="10">
    <location>
        <begin position="350"/>
        <end position="360"/>
    </location>
</feature>
<keyword evidence="4 9" id="KW-0378">Hydrolase</keyword>
<evidence type="ECO:0000256" key="1">
    <source>
        <dbReference type="ARBA" id="ARBA00006040"/>
    </source>
</evidence>
<evidence type="ECO:0000256" key="6">
    <source>
        <dbReference type="ARBA" id="ARBA00023049"/>
    </source>
</evidence>
<feature type="region of interest" description="Disordered" evidence="10">
    <location>
        <begin position="338"/>
        <end position="360"/>
    </location>
</feature>
<dbReference type="InterPro" id="IPR045666">
    <property type="entry name" value="OpdA_N"/>
</dbReference>
<dbReference type="Gene3D" id="3.40.390.10">
    <property type="entry name" value="Collagenase (Catalytic Domain)"/>
    <property type="match status" value="1"/>
</dbReference>
<keyword evidence="5 9" id="KW-0862">Zinc</keyword>
<dbReference type="Pfam" id="PF19310">
    <property type="entry name" value="TOP_N"/>
    <property type="match status" value="1"/>
</dbReference>
<comment type="catalytic activity">
    <reaction evidence="7">
        <text>Hydrolysis of oligopeptides, with broad specificity. Gly or Ala commonly occur as P1 or P1' residues, but more distant residues are also important, as is shown by the fact that Z-Gly-Pro-Gly-|-Gly-Pro-Ala is cleaved, but not Z-(Gly)(5).</text>
        <dbReference type="EC" id="3.4.24.70"/>
    </reaction>
</comment>
<dbReference type="PANTHER" id="PTHR43660:SF1">
    <property type="entry name" value="DIPEPTIDYL CARBOXYPEPTIDASE"/>
    <property type="match status" value="1"/>
</dbReference>
<dbReference type="OrthoDB" id="9773538at2"/>
<dbReference type="Proteomes" id="UP000078486">
    <property type="component" value="Unassembled WGS sequence"/>
</dbReference>
<dbReference type="AlphaFoldDB" id="A0A178INU4"/>
<dbReference type="InterPro" id="IPR045090">
    <property type="entry name" value="Pept_M3A_M3B"/>
</dbReference>
<evidence type="ECO:0000259" key="12">
    <source>
        <dbReference type="Pfam" id="PF19310"/>
    </source>
</evidence>
<keyword evidence="2 9" id="KW-0645">Protease</keyword>
<dbReference type="RefSeq" id="WP_068768801.1">
    <property type="nucleotide sequence ID" value="NZ_CP109796.1"/>
</dbReference>
<dbReference type="Pfam" id="PF01432">
    <property type="entry name" value="Peptidase_M3"/>
    <property type="match status" value="2"/>
</dbReference>
<evidence type="ECO:0000259" key="11">
    <source>
        <dbReference type="Pfam" id="PF01432"/>
    </source>
</evidence>
<keyword evidence="3 9" id="KW-0479">Metal-binding</keyword>
<dbReference type="InterPro" id="IPR024077">
    <property type="entry name" value="Neurolysin/TOP_dom2"/>
</dbReference>
<proteinExistence type="inferred from homology"/>
<evidence type="ECO:0000256" key="5">
    <source>
        <dbReference type="ARBA" id="ARBA00022833"/>
    </source>
</evidence>
<feature type="domain" description="Oligopeptidase A N-terminal" evidence="12">
    <location>
        <begin position="62"/>
        <end position="163"/>
    </location>
</feature>
<evidence type="ECO:0000256" key="4">
    <source>
        <dbReference type="ARBA" id="ARBA00022801"/>
    </source>
</evidence>
<dbReference type="Gene3D" id="1.10.1370.40">
    <property type="match status" value="2"/>
</dbReference>
<evidence type="ECO:0000313" key="14">
    <source>
        <dbReference type="Proteomes" id="UP000078486"/>
    </source>
</evidence>
<comment type="caution">
    <text evidence="13">The sequence shown here is derived from an EMBL/GenBank/DDBJ whole genome shotgun (WGS) entry which is preliminary data.</text>
</comment>
<keyword evidence="14" id="KW-1185">Reference proteome</keyword>
<evidence type="ECO:0000256" key="10">
    <source>
        <dbReference type="SAM" id="MobiDB-lite"/>
    </source>
</evidence>
<dbReference type="EC" id="3.4.24.70" evidence="8"/>
<dbReference type="Gene3D" id="1.10.1370.10">
    <property type="entry name" value="Neurolysin, domain 3"/>
    <property type="match status" value="1"/>
</dbReference>